<dbReference type="CDD" id="cd06260">
    <property type="entry name" value="DUF820-like"/>
    <property type="match status" value="1"/>
</dbReference>
<sequence>MSDIRHEYIDGAVYAMVGAHSSHNQISMSVSNLFYNHLVGKPCQPYASDMKVKVGSKYFYPDVMVDCTDIDGY</sequence>
<feature type="domain" description="Putative restriction endonuclease" evidence="1">
    <location>
        <begin position="2"/>
        <end position="67"/>
    </location>
</feature>
<keyword evidence="2" id="KW-0255">Endonuclease</keyword>
<organism evidence="2 3">
    <name type="scientific">Rhizobium hidalgonense</name>
    <dbReference type="NCBI Taxonomy" id="1538159"/>
    <lineage>
        <taxon>Bacteria</taxon>
        <taxon>Pseudomonadati</taxon>
        <taxon>Pseudomonadota</taxon>
        <taxon>Alphaproteobacteria</taxon>
        <taxon>Hyphomicrobiales</taxon>
        <taxon>Rhizobiaceae</taxon>
        <taxon>Rhizobium/Agrobacterium group</taxon>
        <taxon>Rhizobium</taxon>
    </lineage>
</organism>
<dbReference type="Gene3D" id="3.90.1570.10">
    <property type="entry name" value="tt1808, chain A"/>
    <property type="match status" value="1"/>
</dbReference>
<dbReference type="GO" id="GO:0004519">
    <property type="term" value="F:endonuclease activity"/>
    <property type="evidence" value="ECO:0007669"/>
    <property type="project" value="UniProtKB-KW"/>
</dbReference>
<dbReference type="InterPro" id="IPR011335">
    <property type="entry name" value="Restrct_endonuc-II-like"/>
</dbReference>
<dbReference type="PANTHER" id="PTHR36558">
    <property type="entry name" value="GLR1098 PROTEIN"/>
    <property type="match status" value="1"/>
</dbReference>
<evidence type="ECO:0000313" key="3">
    <source>
        <dbReference type="Proteomes" id="UP001268610"/>
    </source>
</evidence>
<dbReference type="InterPro" id="IPR008538">
    <property type="entry name" value="Uma2"/>
</dbReference>
<reference evidence="2" key="1">
    <citation type="submission" date="2023-04" db="EMBL/GenBank/DDBJ databases">
        <title>Genomic characterization of faba bean (Vicia faba) microsymbionts in Mexican soils.</title>
        <authorList>
            <person name="Rivera Orduna F.N."/>
            <person name="Guevara-Luna J."/>
            <person name="Yan J."/>
            <person name="Arroyo-Herrera I."/>
            <person name="Li Y."/>
            <person name="Vasquez-Murrieta M.S."/>
            <person name="Wang E.T."/>
        </authorList>
    </citation>
    <scope>NUCLEOTIDE SEQUENCE</scope>
    <source>
        <strain evidence="2">CH26</strain>
    </source>
</reference>
<keyword evidence="2" id="KW-0540">Nuclease</keyword>
<name>A0AAJ2H503_9HYPH</name>
<dbReference type="EMBL" id="JAVLSF010001415">
    <property type="protein sequence ID" value="MDR9778959.1"/>
    <property type="molecule type" value="Genomic_DNA"/>
</dbReference>
<proteinExistence type="predicted"/>
<comment type="caution">
    <text evidence="2">The sequence shown here is derived from an EMBL/GenBank/DDBJ whole genome shotgun (WGS) entry which is preliminary data.</text>
</comment>
<protein>
    <submittedName>
        <fullName evidence="2">Uma2 family endonuclease</fullName>
    </submittedName>
</protein>
<evidence type="ECO:0000313" key="2">
    <source>
        <dbReference type="EMBL" id="MDR9778959.1"/>
    </source>
</evidence>
<feature type="non-terminal residue" evidence="2">
    <location>
        <position position="73"/>
    </location>
</feature>
<accession>A0AAJ2H503</accession>
<gene>
    <name evidence="2" type="ORF">RJJ65_41150</name>
</gene>
<dbReference type="RefSeq" id="WP_310866896.1">
    <property type="nucleotide sequence ID" value="NZ_JAVLSF010001415.1"/>
</dbReference>
<keyword evidence="2" id="KW-0378">Hydrolase</keyword>
<dbReference type="SUPFAM" id="SSF52980">
    <property type="entry name" value="Restriction endonuclease-like"/>
    <property type="match status" value="1"/>
</dbReference>
<evidence type="ECO:0000259" key="1">
    <source>
        <dbReference type="Pfam" id="PF05685"/>
    </source>
</evidence>
<dbReference type="Proteomes" id="UP001268610">
    <property type="component" value="Unassembled WGS sequence"/>
</dbReference>
<dbReference type="Pfam" id="PF05685">
    <property type="entry name" value="Uma2"/>
    <property type="match status" value="1"/>
</dbReference>
<dbReference type="InterPro" id="IPR012296">
    <property type="entry name" value="Nuclease_put_TT1808"/>
</dbReference>
<dbReference type="PANTHER" id="PTHR36558:SF1">
    <property type="entry name" value="RESTRICTION ENDONUCLEASE DOMAIN-CONTAINING PROTEIN-RELATED"/>
    <property type="match status" value="1"/>
</dbReference>
<dbReference type="AlphaFoldDB" id="A0AAJ2H503"/>